<dbReference type="OrthoDB" id="5323345at2759"/>
<dbReference type="HOGENOM" id="CLU_544034_0_0_1"/>
<protein>
    <submittedName>
        <fullName evidence="3">Uncharacterized protein</fullName>
    </submittedName>
</protein>
<evidence type="ECO:0000256" key="1">
    <source>
        <dbReference type="SAM" id="MobiDB-lite"/>
    </source>
</evidence>
<evidence type="ECO:0000256" key="2">
    <source>
        <dbReference type="SAM" id="SignalP"/>
    </source>
</evidence>
<feature type="compositionally biased region" description="Low complexity" evidence="1">
    <location>
        <begin position="260"/>
        <end position="272"/>
    </location>
</feature>
<dbReference type="PRINTS" id="PR01217">
    <property type="entry name" value="PRICHEXTENSN"/>
</dbReference>
<keyword evidence="2" id="KW-0732">Signal</keyword>
<feature type="signal peptide" evidence="2">
    <location>
        <begin position="1"/>
        <end position="22"/>
    </location>
</feature>
<feature type="compositionally biased region" description="Low complexity" evidence="1">
    <location>
        <begin position="96"/>
        <end position="116"/>
    </location>
</feature>
<keyword evidence="4" id="KW-1185">Reference proteome</keyword>
<dbReference type="AlphaFoldDB" id="W7I0C8"/>
<feature type="compositionally biased region" description="Pro residues" evidence="1">
    <location>
        <begin position="273"/>
        <end position="292"/>
    </location>
</feature>
<dbReference type="EMBL" id="KI966425">
    <property type="protein sequence ID" value="EWC45663.1"/>
    <property type="molecule type" value="Genomic_DNA"/>
</dbReference>
<accession>W7I0C8</accession>
<evidence type="ECO:0000313" key="3">
    <source>
        <dbReference type="EMBL" id="EWC45663.1"/>
    </source>
</evidence>
<feature type="chain" id="PRO_5004893877" evidence="2">
    <location>
        <begin position="23"/>
        <end position="501"/>
    </location>
</feature>
<feature type="region of interest" description="Disordered" evidence="1">
    <location>
        <begin position="40"/>
        <end position="318"/>
    </location>
</feature>
<feature type="compositionally biased region" description="Low complexity" evidence="1">
    <location>
        <begin position="53"/>
        <end position="85"/>
    </location>
</feature>
<dbReference type="Proteomes" id="UP000024837">
    <property type="component" value="Unassembled WGS sequence"/>
</dbReference>
<reference evidence="3 4" key="1">
    <citation type="submission" date="2013-05" db="EMBL/GenBank/DDBJ databases">
        <title>Drechslerella stenobrocha genome reveals carnivorous origination and mechanical trapping mechanism of predatory fungi.</title>
        <authorList>
            <person name="Liu X."/>
            <person name="Zhang W."/>
            <person name="Liu K."/>
        </authorList>
    </citation>
    <scope>NUCLEOTIDE SEQUENCE [LARGE SCALE GENOMIC DNA]</scope>
    <source>
        <strain evidence="3 4">248</strain>
    </source>
</reference>
<evidence type="ECO:0000313" key="4">
    <source>
        <dbReference type="Proteomes" id="UP000024837"/>
    </source>
</evidence>
<proteinExistence type="predicted"/>
<feature type="compositionally biased region" description="Pro residues" evidence="1">
    <location>
        <begin position="236"/>
        <end position="245"/>
    </location>
</feature>
<feature type="compositionally biased region" description="Low complexity" evidence="1">
    <location>
        <begin position="192"/>
        <end position="202"/>
    </location>
</feature>
<organism evidence="3 4">
    <name type="scientific">Drechslerella stenobrocha 248</name>
    <dbReference type="NCBI Taxonomy" id="1043628"/>
    <lineage>
        <taxon>Eukaryota</taxon>
        <taxon>Fungi</taxon>
        <taxon>Dikarya</taxon>
        <taxon>Ascomycota</taxon>
        <taxon>Pezizomycotina</taxon>
        <taxon>Orbiliomycetes</taxon>
        <taxon>Orbiliales</taxon>
        <taxon>Orbiliaceae</taxon>
        <taxon>Drechslerella</taxon>
    </lineage>
</organism>
<gene>
    <name evidence="3" type="ORF">DRE_05224</name>
</gene>
<sequence length="501" mass="52450">MLLKQAPIILALLLSTTGQAIALPASSAGHGIVLHHVKRQATPPAPGPIGVDPASSAGAAATSPAGAAPTPTEATPTRPAGEPTTSPTEAPTINLAAPTMNPAAPTMNPAAPTMNPAEPPATNPAEPPATNPAEPPATNPAEPPATNPAEPPATNPAEPPATNPAEPPATNPAEPPATNPAEPPATNPAEPPATNSPETTATGSNEATQPGGQPAPSTPPVPEDGSPDNKEQAGPTKPPPNPPPNNDVASPPTDTRPDLDPTNPDENGSRPTIDPPANGPTPPNPSPDPEPTPRQTGLPGMPVSAPSMFDWTNGQQPYNPEGKTYLQYGEIDQATWDKLNKVVDAVKDIYKPKIPLCTSPWRTSLYLPGQDMSGYIESHLVACVDNYSVRLGNHRFGQPVTVRCWEDVGEIAMETVDNMRRGTIRQATDHTVENNHYRLLSTAFDGADRSWDIRFGIEKGGCPLLSDDEEYVRISSSPEQAPYRRYFGPLQTPPNMGDIIR</sequence>
<feature type="compositionally biased region" description="Pro residues" evidence="1">
    <location>
        <begin position="117"/>
        <end position="191"/>
    </location>
</feature>
<name>W7I0C8_9PEZI</name>